<dbReference type="PANTHER" id="PTHR10815">
    <property type="entry name" value="METHYLATED-DNA--PROTEIN-CYSTEINE METHYLTRANSFERASE"/>
    <property type="match status" value="1"/>
</dbReference>
<keyword evidence="10" id="KW-1185">Reference proteome</keyword>
<evidence type="ECO:0000313" key="9">
    <source>
        <dbReference type="EMBL" id="MDV2474389.1"/>
    </source>
</evidence>
<evidence type="ECO:0000256" key="5">
    <source>
        <dbReference type="ARBA" id="ARBA00023204"/>
    </source>
</evidence>
<dbReference type="InterPro" id="IPR001497">
    <property type="entry name" value="MethylDNA_cys_MeTrfase_AS"/>
</dbReference>
<keyword evidence="5" id="KW-0234">DNA repair</keyword>
<dbReference type="Pfam" id="PF01035">
    <property type="entry name" value="DNA_binding_1"/>
    <property type="match status" value="1"/>
</dbReference>
<name>A0ABU3WK76_9NOCA</name>
<dbReference type="Proteomes" id="UP001275440">
    <property type="component" value="Unassembled WGS sequence"/>
</dbReference>
<proteinExistence type="predicted"/>
<dbReference type="SUPFAM" id="SSF46767">
    <property type="entry name" value="Methylated DNA-protein cysteine methyltransferase, C-terminal domain"/>
    <property type="match status" value="1"/>
</dbReference>
<keyword evidence="2" id="KW-0489">Methyltransferase</keyword>
<feature type="compositionally biased region" description="Low complexity" evidence="7">
    <location>
        <begin position="1"/>
        <end position="16"/>
    </location>
</feature>
<dbReference type="SUPFAM" id="SSF53155">
    <property type="entry name" value="Methylated DNA-protein cysteine methyltransferase domain"/>
    <property type="match status" value="1"/>
</dbReference>
<evidence type="ECO:0000256" key="2">
    <source>
        <dbReference type="ARBA" id="ARBA00022603"/>
    </source>
</evidence>
<evidence type="ECO:0000256" key="3">
    <source>
        <dbReference type="ARBA" id="ARBA00022679"/>
    </source>
</evidence>
<feature type="domain" description="Methylated-DNA-[protein]-cysteine S-methyltransferase DNA binding" evidence="8">
    <location>
        <begin position="156"/>
        <end position="237"/>
    </location>
</feature>
<dbReference type="Gene3D" id="3.30.160.70">
    <property type="entry name" value="Methylated DNA-protein cysteine methyltransferase domain"/>
    <property type="match status" value="1"/>
</dbReference>
<dbReference type="CDD" id="cd06445">
    <property type="entry name" value="ATase"/>
    <property type="match status" value="1"/>
</dbReference>
<evidence type="ECO:0000313" key="10">
    <source>
        <dbReference type="Proteomes" id="UP001275440"/>
    </source>
</evidence>
<evidence type="ECO:0000256" key="4">
    <source>
        <dbReference type="ARBA" id="ARBA00022763"/>
    </source>
</evidence>
<dbReference type="PANTHER" id="PTHR10815:SF5">
    <property type="entry name" value="METHYLATED-DNA--PROTEIN-CYSTEINE METHYLTRANSFERASE"/>
    <property type="match status" value="1"/>
</dbReference>
<dbReference type="InterPro" id="IPR036388">
    <property type="entry name" value="WH-like_DNA-bd_sf"/>
</dbReference>
<keyword evidence="4" id="KW-0227">DNA damage</keyword>
<comment type="caution">
    <text evidence="9">The sequence shown here is derived from an EMBL/GenBank/DDBJ whole genome shotgun (WGS) entry which is preliminary data.</text>
</comment>
<dbReference type="InterPro" id="IPR014048">
    <property type="entry name" value="MethylDNA_cys_MeTrfase_DNA-bd"/>
</dbReference>
<sequence length="247" mass="25861">MPSASARYAGRASSVSCQVPRSRAREPAPIARIITGPVWQSSRDRWPSVGGPVHTGTVTEPGATDNREQSPSAFALFDTAIGTCAIVWSATGVIGLQLPEPAPEPTRDEVRRRFPTAAEHPLPPAIAPIVEAVTAHLAGAPDDLRWVPVDYRDVSEFDCSVYEFTRSLDPGSTATYGDVAAALGRPGGAQAVGQALGRNPVPIVVPCHRVLAAGGAIGGFSAPGSIVTKRELLALEHTPGFDDPTLF</sequence>
<dbReference type="InterPro" id="IPR036217">
    <property type="entry name" value="MethylDNA_cys_MeTrfase_DNAb"/>
</dbReference>
<evidence type="ECO:0000259" key="8">
    <source>
        <dbReference type="Pfam" id="PF01035"/>
    </source>
</evidence>
<dbReference type="Gene3D" id="1.10.10.10">
    <property type="entry name" value="Winged helix-like DNA-binding domain superfamily/Winged helix DNA-binding domain"/>
    <property type="match status" value="1"/>
</dbReference>
<comment type="catalytic activity">
    <reaction evidence="1">
        <text>a 4-O-methyl-thymidine in DNA + L-cysteinyl-[protein] = a thymidine in DNA + S-methyl-L-cysteinyl-[protein]</text>
        <dbReference type="Rhea" id="RHEA:53428"/>
        <dbReference type="Rhea" id="RHEA-COMP:10131"/>
        <dbReference type="Rhea" id="RHEA-COMP:10132"/>
        <dbReference type="Rhea" id="RHEA-COMP:13555"/>
        <dbReference type="Rhea" id="RHEA-COMP:13556"/>
        <dbReference type="ChEBI" id="CHEBI:29950"/>
        <dbReference type="ChEBI" id="CHEBI:82612"/>
        <dbReference type="ChEBI" id="CHEBI:137386"/>
        <dbReference type="ChEBI" id="CHEBI:137387"/>
        <dbReference type="EC" id="2.1.1.63"/>
    </reaction>
</comment>
<evidence type="ECO:0000256" key="6">
    <source>
        <dbReference type="ARBA" id="ARBA00049348"/>
    </source>
</evidence>
<gene>
    <name evidence="9" type="ORF">F8M49_01320</name>
</gene>
<reference evidence="9 10" key="1">
    <citation type="submission" date="2019-10" db="EMBL/GenBank/DDBJ databases">
        <title>Draft Genome Assembly of Rhodococcus zopfii DSM44189.</title>
        <authorList>
            <person name="Sutton J.M."/>
            <person name="Akob D.M."/>
            <person name="Bushman T.J."/>
        </authorList>
    </citation>
    <scope>NUCLEOTIDE SEQUENCE [LARGE SCALE GENOMIC DNA]</scope>
    <source>
        <strain evidence="9 10">DSM 44189</strain>
    </source>
</reference>
<evidence type="ECO:0000256" key="1">
    <source>
        <dbReference type="ARBA" id="ARBA00001286"/>
    </source>
</evidence>
<accession>A0ABU3WK76</accession>
<dbReference type="EMBL" id="WBMO01000001">
    <property type="protein sequence ID" value="MDV2474389.1"/>
    <property type="molecule type" value="Genomic_DNA"/>
</dbReference>
<organism evidence="9 10">
    <name type="scientific">Rhodococcus zopfii</name>
    <dbReference type="NCBI Taxonomy" id="43772"/>
    <lineage>
        <taxon>Bacteria</taxon>
        <taxon>Bacillati</taxon>
        <taxon>Actinomycetota</taxon>
        <taxon>Actinomycetes</taxon>
        <taxon>Mycobacteriales</taxon>
        <taxon>Nocardiaceae</taxon>
        <taxon>Rhodococcus</taxon>
    </lineage>
</organism>
<comment type="catalytic activity">
    <reaction evidence="6">
        <text>a 6-O-methyl-2'-deoxyguanosine in DNA + L-cysteinyl-[protein] = S-methyl-L-cysteinyl-[protein] + a 2'-deoxyguanosine in DNA</text>
        <dbReference type="Rhea" id="RHEA:24000"/>
        <dbReference type="Rhea" id="RHEA-COMP:10131"/>
        <dbReference type="Rhea" id="RHEA-COMP:10132"/>
        <dbReference type="Rhea" id="RHEA-COMP:11367"/>
        <dbReference type="Rhea" id="RHEA-COMP:11368"/>
        <dbReference type="ChEBI" id="CHEBI:29950"/>
        <dbReference type="ChEBI" id="CHEBI:82612"/>
        <dbReference type="ChEBI" id="CHEBI:85445"/>
        <dbReference type="ChEBI" id="CHEBI:85448"/>
        <dbReference type="EC" id="2.1.1.63"/>
    </reaction>
</comment>
<feature type="region of interest" description="Disordered" evidence="7">
    <location>
        <begin position="1"/>
        <end position="23"/>
    </location>
</feature>
<dbReference type="InterPro" id="IPR036631">
    <property type="entry name" value="MGMT_N_sf"/>
</dbReference>
<keyword evidence="3" id="KW-0808">Transferase</keyword>
<evidence type="ECO:0000256" key="7">
    <source>
        <dbReference type="SAM" id="MobiDB-lite"/>
    </source>
</evidence>
<dbReference type="NCBIfam" id="TIGR00589">
    <property type="entry name" value="ogt"/>
    <property type="match status" value="1"/>
</dbReference>
<protein>
    <submittedName>
        <fullName evidence="9">Methylated-DNA--[protein]-cysteine S-methyltransferase</fullName>
    </submittedName>
</protein>
<dbReference type="PROSITE" id="PS00374">
    <property type="entry name" value="MGMT"/>
    <property type="match status" value="1"/>
</dbReference>